<organism evidence="2">
    <name type="scientific">Arundo donax</name>
    <name type="common">Giant reed</name>
    <name type="synonym">Donax arundinaceus</name>
    <dbReference type="NCBI Taxonomy" id="35708"/>
    <lineage>
        <taxon>Eukaryota</taxon>
        <taxon>Viridiplantae</taxon>
        <taxon>Streptophyta</taxon>
        <taxon>Embryophyta</taxon>
        <taxon>Tracheophyta</taxon>
        <taxon>Spermatophyta</taxon>
        <taxon>Magnoliopsida</taxon>
        <taxon>Liliopsida</taxon>
        <taxon>Poales</taxon>
        <taxon>Poaceae</taxon>
        <taxon>PACMAD clade</taxon>
        <taxon>Arundinoideae</taxon>
        <taxon>Arundineae</taxon>
        <taxon>Arundo</taxon>
    </lineage>
</organism>
<dbReference type="EMBL" id="GBRH01196469">
    <property type="protein sequence ID" value="JAE01427.1"/>
    <property type="molecule type" value="Transcribed_RNA"/>
</dbReference>
<evidence type="ECO:0000256" key="1">
    <source>
        <dbReference type="SAM" id="MobiDB-lite"/>
    </source>
</evidence>
<evidence type="ECO:0000313" key="2">
    <source>
        <dbReference type="EMBL" id="JAE01427.1"/>
    </source>
</evidence>
<feature type="compositionally biased region" description="Pro residues" evidence="1">
    <location>
        <begin position="19"/>
        <end position="40"/>
    </location>
</feature>
<name>A0A0A9EMT4_ARUDO</name>
<sequence length="87" mass="9263">MPPAASSRARRTPASAPAAVPPTTPPPGRTPAREAPPPPSLRALKPRFPRRRGDGEIGQVAISSRSRRSRDESPLRFGAGDEGDWCV</sequence>
<reference evidence="2" key="1">
    <citation type="submission" date="2014-09" db="EMBL/GenBank/DDBJ databases">
        <authorList>
            <person name="Magalhaes I.L.F."/>
            <person name="Oliveira U."/>
            <person name="Santos F.R."/>
            <person name="Vidigal T.H.D.A."/>
            <person name="Brescovit A.D."/>
            <person name="Santos A.J."/>
        </authorList>
    </citation>
    <scope>NUCLEOTIDE SEQUENCE</scope>
    <source>
        <tissue evidence="2">Shoot tissue taken approximately 20 cm above the soil surface</tissue>
    </source>
</reference>
<proteinExistence type="predicted"/>
<feature type="compositionally biased region" description="Low complexity" evidence="1">
    <location>
        <begin position="1"/>
        <end position="18"/>
    </location>
</feature>
<dbReference type="AlphaFoldDB" id="A0A0A9EMT4"/>
<protein>
    <submittedName>
        <fullName evidence="2">Uncharacterized protein</fullName>
    </submittedName>
</protein>
<feature type="region of interest" description="Disordered" evidence="1">
    <location>
        <begin position="1"/>
        <end position="87"/>
    </location>
</feature>
<accession>A0A0A9EMT4</accession>
<reference evidence="2" key="2">
    <citation type="journal article" date="2015" name="Data Brief">
        <title>Shoot transcriptome of the giant reed, Arundo donax.</title>
        <authorList>
            <person name="Barrero R.A."/>
            <person name="Guerrero F.D."/>
            <person name="Moolhuijzen P."/>
            <person name="Goolsby J.A."/>
            <person name="Tidwell J."/>
            <person name="Bellgard S.E."/>
            <person name="Bellgard M.I."/>
        </authorList>
    </citation>
    <scope>NUCLEOTIDE SEQUENCE</scope>
    <source>
        <tissue evidence="2">Shoot tissue taken approximately 20 cm above the soil surface</tissue>
    </source>
</reference>